<feature type="compositionally biased region" description="Low complexity" evidence="1">
    <location>
        <begin position="93"/>
        <end position="111"/>
    </location>
</feature>
<gene>
    <name evidence="2" type="ORF">POM88_042235</name>
</gene>
<name>A0AAD8HHU7_9APIA</name>
<comment type="caution">
    <text evidence="2">The sequence shown here is derived from an EMBL/GenBank/DDBJ whole genome shotgun (WGS) entry which is preliminary data.</text>
</comment>
<accession>A0AAD8HHU7</accession>
<evidence type="ECO:0000313" key="3">
    <source>
        <dbReference type="Proteomes" id="UP001237642"/>
    </source>
</evidence>
<keyword evidence="3" id="KW-1185">Reference proteome</keyword>
<reference evidence="2" key="1">
    <citation type="submission" date="2023-02" db="EMBL/GenBank/DDBJ databases">
        <title>Genome of toxic invasive species Heracleum sosnowskyi carries increased number of genes despite the absence of recent whole-genome duplications.</title>
        <authorList>
            <person name="Schelkunov M."/>
            <person name="Shtratnikova V."/>
            <person name="Makarenko M."/>
            <person name="Klepikova A."/>
            <person name="Omelchenko D."/>
            <person name="Novikova G."/>
            <person name="Obukhova E."/>
            <person name="Bogdanov V."/>
            <person name="Penin A."/>
            <person name="Logacheva M."/>
        </authorList>
    </citation>
    <scope>NUCLEOTIDE SEQUENCE</scope>
    <source>
        <strain evidence="2">Hsosn_3</strain>
        <tissue evidence="2">Leaf</tissue>
    </source>
</reference>
<dbReference type="InterPro" id="IPR012340">
    <property type="entry name" value="NA-bd_OB-fold"/>
</dbReference>
<evidence type="ECO:0000256" key="1">
    <source>
        <dbReference type="SAM" id="MobiDB-lite"/>
    </source>
</evidence>
<dbReference type="SUPFAM" id="SSF50249">
    <property type="entry name" value="Nucleic acid-binding proteins"/>
    <property type="match status" value="1"/>
</dbReference>
<dbReference type="PANTHER" id="PTHR47165:SF4">
    <property type="entry name" value="OS03G0429900 PROTEIN"/>
    <property type="match status" value="1"/>
</dbReference>
<dbReference type="PANTHER" id="PTHR47165">
    <property type="entry name" value="OS03G0429900 PROTEIN"/>
    <property type="match status" value="1"/>
</dbReference>
<reference evidence="2" key="2">
    <citation type="submission" date="2023-05" db="EMBL/GenBank/DDBJ databases">
        <authorList>
            <person name="Schelkunov M.I."/>
        </authorList>
    </citation>
    <scope>NUCLEOTIDE SEQUENCE</scope>
    <source>
        <strain evidence="2">Hsosn_3</strain>
        <tissue evidence="2">Leaf</tissue>
    </source>
</reference>
<sequence length="140" mass="15513">MPVAEKKYKIVVLAKDSTEAYNFILTDRAARRLIRKTVTKMLAENEMCVDNIFYPAIIKNIVGKECTFNIEIKDDNVLIKSKIFTATDAYDDSLPSASSSSSSMPGFSETSIPENLVDLSEGEYTPGSAKSVCKKIKTEK</sequence>
<dbReference type="AlphaFoldDB" id="A0AAD8HHU7"/>
<dbReference type="EMBL" id="JAUIZM010000009">
    <property type="protein sequence ID" value="KAK1366674.1"/>
    <property type="molecule type" value="Genomic_DNA"/>
</dbReference>
<organism evidence="2 3">
    <name type="scientific">Heracleum sosnowskyi</name>
    <dbReference type="NCBI Taxonomy" id="360622"/>
    <lineage>
        <taxon>Eukaryota</taxon>
        <taxon>Viridiplantae</taxon>
        <taxon>Streptophyta</taxon>
        <taxon>Embryophyta</taxon>
        <taxon>Tracheophyta</taxon>
        <taxon>Spermatophyta</taxon>
        <taxon>Magnoliopsida</taxon>
        <taxon>eudicotyledons</taxon>
        <taxon>Gunneridae</taxon>
        <taxon>Pentapetalae</taxon>
        <taxon>asterids</taxon>
        <taxon>campanulids</taxon>
        <taxon>Apiales</taxon>
        <taxon>Apiaceae</taxon>
        <taxon>Apioideae</taxon>
        <taxon>apioid superclade</taxon>
        <taxon>Tordylieae</taxon>
        <taxon>Tordyliinae</taxon>
        <taxon>Heracleum</taxon>
    </lineage>
</organism>
<dbReference type="Gene3D" id="2.40.50.140">
    <property type="entry name" value="Nucleic acid-binding proteins"/>
    <property type="match status" value="1"/>
</dbReference>
<feature type="region of interest" description="Disordered" evidence="1">
    <location>
        <begin position="91"/>
        <end position="140"/>
    </location>
</feature>
<protein>
    <submittedName>
        <fullName evidence="2">Uncharacterized protein</fullName>
    </submittedName>
</protein>
<dbReference type="Proteomes" id="UP001237642">
    <property type="component" value="Unassembled WGS sequence"/>
</dbReference>
<proteinExistence type="predicted"/>
<evidence type="ECO:0000313" key="2">
    <source>
        <dbReference type="EMBL" id="KAK1366674.1"/>
    </source>
</evidence>